<dbReference type="SMART" id="SM00387">
    <property type="entry name" value="HATPase_c"/>
    <property type="match status" value="1"/>
</dbReference>
<feature type="chain" id="PRO_5037218850" description="histidine kinase" evidence="11">
    <location>
        <begin position="23"/>
        <end position="564"/>
    </location>
</feature>
<dbReference type="EMBL" id="JACRUL010000002">
    <property type="protein sequence ID" value="MBC5843047.1"/>
    <property type="molecule type" value="Genomic_DNA"/>
</dbReference>
<evidence type="ECO:0000256" key="9">
    <source>
        <dbReference type="SAM" id="Coils"/>
    </source>
</evidence>
<dbReference type="EC" id="2.7.13.3" evidence="2"/>
<dbReference type="Pfam" id="PF07730">
    <property type="entry name" value="HisKA_3"/>
    <property type="match status" value="1"/>
</dbReference>
<dbReference type="Gene3D" id="1.25.40.10">
    <property type="entry name" value="Tetratricopeptide repeat domain"/>
    <property type="match status" value="1"/>
</dbReference>
<dbReference type="SUPFAM" id="SSF55874">
    <property type="entry name" value="ATPase domain of HSP90 chaperone/DNA topoisomerase II/histidine kinase"/>
    <property type="match status" value="1"/>
</dbReference>
<reference evidence="13 14" key="1">
    <citation type="submission" date="2020-08" db="EMBL/GenBank/DDBJ databases">
        <title>Description of novel Flavobacterium F-392 isolate.</title>
        <authorList>
            <person name="Saticioglu I.B."/>
            <person name="Duman M."/>
            <person name="Altun S."/>
        </authorList>
    </citation>
    <scope>NUCLEOTIDE SEQUENCE [LARGE SCALE GENOMIC DNA]</scope>
    <source>
        <strain evidence="13 14">F-392</strain>
    </source>
</reference>
<keyword evidence="10" id="KW-0812">Transmembrane</keyword>
<protein>
    <recommendedName>
        <fullName evidence="2">histidine kinase</fullName>
        <ecNumber evidence="2">2.7.13.3</ecNumber>
    </recommendedName>
</protein>
<evidence type="ECO:0000256" key="4">
    <source>
        <dbReference type="ARBA" id="ARBA00022679"/>
    </source>
</evidence>
<dbReference type="PANTHER" id="PTHR24421:SF10">
    <property type="entry name" value="NITRATE_NITRITE SENSOR PROTEIN NARQ"/>
    <property type="match status" value="1"/>
</dbReference>
<dbReference type="InterPro" id="IPR050482">
    <property type="entry name" value="Sensor_HK_TwoCompSys"/>
</dbReference>
<dbReference type="InterPro" id="IPR005467">
    <property type="entry name" value="His_kinase_dom"/>
</dbReference>
<keyword evidence="10" id="KW-1133">Transmembrane helix</keyword>
<dbReference type="InterPro" id="IPR011990">
    <property type="entry name" value="TPR-like_helical_dom_sf"/>
</dbReference>
<dbReference type="GO" id="GO:0005524">
    <property type="term" value="F:ATP binding"/>
    <property type="evidence" value="ECO:0007669"/>
    <property type="project" value="UniProtKB-KW"/>
</dbReference>
<evidence type="ECO:0000256" key="10">
    <source>
        <dbReference type="SAM" id="Phobius"/>
    </source>
</evidence>
<sequence length="564" mass="65499">MLTKKNIFLLFFLLCLSTTFNAQTKPISQKKVLALINEATGLMKNEKYEKSLIKARIALTKAIEINDDYLIATCYNTIAANFDGISEFEKAYFYYKKGLVYANKTDNNELKNWLYNNLGNIYCFDKKEYKTGIYYYKKSLQYSRKIADSSQIVFTNLNITWAYFDIGDFKSGYPYLQFTNKYNSKFGDESICVAVNMLNGMYHGHQNEPEKAASFFEKAIELGIKNDEKSDLSFTHQEYSKFLLKQKDYKKAYENLAQYNVLTAEINNEEKIKKTNLAGINLEIDEYKREIDNIETKYETKEQLLLDRQYKNKQISIIIISILLLILILFYFFFQNNQLKEKNKYKNIQSKIQQNIINASVSGQEIERKKIAAFLHDNISALLSSAGLHLSVFNAKHKIDSEEITKMKQILNEAHDKVRDLSHELLPSLLARFGLYYALNDLCEKNSNSSITFEYSSPTECSTRYNEDFEMKMYFIVTELLNNIIKHSNAQNASLNIEEKNKTLYIHVRDNGKGFNIEQYKSIEGFGLNQIKARVRNINGDIIIKSKIKLGTSIQIHVPITYID</sequence>
<dbReference type="CDD" id="cd16917">
    <property type="entry name" value="HATPase_UhpB-NarQ-NarX-like"/>
    <property type="match status" value="1"/>
</dbReference>
<keyword evidence="14" id="KW-1185">Reference proteome</keyword>
<dbReference type="PROSITE" id="PS50109">
    <property type="entry name" value="HIS_KIN"/>
    <property type="match status" value="1"/>
</dbReference>
<dbReference type="InterPro" id="IPR003594">
    <property type="entry name" value="HATPase_dom"/>
</dbReference>
<keyword evidence="8" id="KW-0902">Two-component regulatory system</keyword>
<evidence type="ECO:0000313" key="14">
    <source>
        <dbReference type="Proteomes" id="UP000641454"/>
    </source>
</evidence>
<dbReference type="GO" id="GO:0016020">
    <property type="term" value="C:membrane"/>
    <property type="evidence" value="ECO:0007669"/>
    <property type="project" value="InterPro"/>
</dbReference>
<dbReference type="InterPro" id="IPR011712">
    <property type="entry name" value="Sig_transdc_His_kin_sub3_dim/P"/>
</dbReference>
<comment type="catalytic activity">
    <reaction evidence="1">
        <text>ATP + protein L-histidine = ADP + protein N-phospho-L-histidine.</text>
        <dbReference type="EC" id="2.7.13.3"/>
    </reaction>
</comment>
<evidence type="ECO:0000256" key="2">
    <source>
        <dbReference type="ARBA" id="ARBA00012438"/>
    </source>
</evidence>
<dbReference type="SUPFAM" id="SSF48452">
    <property type="entry name" value="TPR-like"/>
    <property type="match status" value="1"/>
</dbReference>
<keyword evidence="7" id="KW-0067">ATP-binding</keyword>
<dbReference type="AlphaFoldDB" id="A0A923MWY5"/>
<keyword evidence="9" id="KW-0175">Coiled coil</keyword>
<dbReference type="PANTHER" id="PTHR24421">
    <property type="entry name" value="NITRATE/NITRITE SENSOR PROTEIN NARX-RELATED"/>
    <property type="match status" value="1"/>
</dbReference>
<dbReference type="Gene3D" id="3.30.565.10">
    <property type="entry name" value="Histidine kinase-like ATPase, C-terminal domain"/>
    <property type="match status" value="1"/>
</dbReference>
<evidence type="ECO:0000256" key="11">
    <source>
        <dbReference type="SAM" id="SignalP"/>
    </source>
</evidence>
<feature type="coiled-coil region" evidence="9">
    <location>
        <begin position="277"/>
        <end position="304"/>
    </location>
</feature>
<keyword evidence="5" id="KW-0547">Nucleotide-binding</keyword>
<gene>
    <name evidence="13" type="ORF">H8R25_01150</name>
</gene>
<evidence type="ECO:0000256" key="8">
    <source>
        <dbReference type="ARBA" id="ARBA00023012"/>
    </source>
</evidence>
<evidence type="ECO:0000256" key="7">
    <source>
        <dbReference type="ARBA" id="ARBA00022840"/>
    </source>
</evidence>
<name>A0A923MWY5_9FLAO</name>
<dbReference type="GO" id="GO:0046983">
    <property type="term" value="F:protein dimerization activity"/>
    <property type="evidence" value="ECO:0007669"/>
    <property type="project" value="InterPro"/>
</dbReference>
<dbReference type="GO" id="GO:0000155">
    <property type="term" value="F:phosphorelay sensor kinase activity"/>
    <property type="evidence" value="ECO:0007669"/>
    <property type="project" value="InterPro"/>
</dbReference>
<proteinExistence type="predicted"/>
<keyword evidence="4" id="KW-0808">Transferase</keyword>
<feature type="domain" description="Histidine kinase" evidence="12">
    <location>
        <begin position="370"/>
        <end position="562"/>
    </location>
</feature>
<dbReference type="InterPro" id="IPR019734">
    <property type="entry name" value="TPR_rpt"/>
</dbReference>
<dbReference type="InterPro" id="IPR036890">
    <property type="entry name" value="HATPase_C_sf"/>
</dbReference>
<evidence type="ECO:0000256" key="6">
    <source>
        <dbReference type="ARBA" id="ARBA00022777"/>
    </source>
</evidence>
<evidence type="ECO:0000256" key="1">
    <source>
        <dbReference type="ARBA" id="ARBA00000085"/>
    </source>
</evidence>
<keyword evidence="6 13" id="KW-0418">Kinase</keyword>
<keyword evidence="10" id="KW-0472">Membrane</keyword>
<dbReference type="Proteomes" id="UP000641454">
    <property type="component" value="Unassembled WGS sequence"/>
</dbReference>
<evidence type="ECO:0000256" key="5">
    <source>
        <dbReference type="ARBA" id="ARBA00022741"/>
    </source>
</evidence>
<accession>A0A923MWY5</accession>
<evidence type="ECO:0000259" key="12">
    <source>
        <dbReference type="PROSITE" id="PS50109"/>
    </source>
</evidence>
<feature type="signal peptide" evidence="11">
    <location>
        <begin position="1"/>
        <end position="22"/>
    </location>
</feature>
<evidence type="ECO:0000256" key="3">
    <source>
        <dbReference type="ARBA" id="ARBA00022553"/>
    </source>
</evidence>
<dbReference type="SMART" id="SM00028">
    <property type="entry name" value="TPR"/>
    <property type="match status" value="4"/>
</dbReference>
<organism evidence="13 14">
    <name type="scientific">Flavobacterium muglaense</name>
    <dbReference type="NCBI Taxonomy" id="2764716"/>
    <lineage>
        <taxon>Bacteria</taxon>
        <taxon>Pseudomonadati</taxon>
        <taxon>Bacteroidota</taxon>
        <taxon>Flavobacteriia</taxon>
        <taxon>Flavobacteriales</taxon>
        <taxon>Flavobacteriaceae</taxon>
        <taxon>Flavobacterium</taxon>
    </lineage>
</organism>
<dbReference type="Pfam" id="PF02518">
    <property type="entry name" value="HATPase_c"/>
    <property type="match status" value="1"/>
</dbReference>
<keyword evidence="3" id="KW-0597">Phosphoprotein</keyword>
<comment type="caution">
    <text evidence="13">The sequence shown here is derived from an EMBL/GenBank/DDBJ whole genome shotgun (WGS) entry which is preliminary data.</text>
</comment>
<evidence type="ECO:0000313" key="13">
    <source>
        <dbReference type="EMBL" id="MBC5843047.1"/>
    </source>
</evidence>
<feature type="transmembrane region" description="Helical" evidence="10">
    <location>
        <begin position="315"/>
        <end position="334"/>
    </location>
</feature>
<keyword evidence="11" id="KW-0732">Signal</keyword>